<name>A0ABZ0UL64_9RICK</name>
<dbReference type="Proteomes" id="UP001327219">
    <property type="component" value="Chromosome"/>
</dbReference>
<gene>
    <name evidence="1" type="ORF">Bandiella_00541</name>
</gene>
<evidence type="ECO:0000313" key="2">
    <source>
        <dbReference type="Proteomes" id="UP001327219"/>
    </source>
</evidence>
<accession>A0ABZ0UL64</accession>
<protein>
    <submittedName>
        <fullName evidence="1">Uncharacterized protein</fullName>
    </submittedName>
</protein>
<dbReference type="EMBL" id="CP110820">
    <property type="protein sequence ID" value="WPX96427.1"/>
    <property type="molecule type" value="Genomic_DNA"/>
</dbReference>
<keyword evidence="2" id="KW-1185">Reference proteome</keyword>
<organism evidence="1 2">
    <name type="scientific">Candidatus Bandiella euplotis</name>
    <dbReference type="NCBI Taxonomy" id="1664265"/>
    <lineage>
        <taxon>Bacteria</taxon>
        <taxon>Pseudomonadati</taxon>
        <taxon>Pseudomonadota</taxon>
        <taxon>Alphaproteobacteria</taxon>
        <taxon>Rickettsiales</taxon>
        <taxon>Candidatus Midichloriaceae</taxon>
        <taxon>Candidatus Bandiella</taxon>
    </lineage>
</organism>
<evidence type="ECO:0000313" key="1">
    <source>
        <dbReference type="EMBL" id="WPX96427.1"/>
    </source>
</evidence>
<proteinExistence type="predicted"/>
<reference evidence="1 2" key="1">
    <citation type="submission" date="2022-11" db="EMBL/GenBank/DDBJ databases">
        <title>Host association and intracellularity evolved multiple times independently in the Rickettsiales.</title>
        <authorList>
            <person name="Castelli M."/>
            <person name="Nardi T."/>
            <person name="Gammuto L."/>
            <person name="Bellinzona G."/>
            <person name="Sabaneyeva E."/>
            <person name="Potekhin A."/>
            <person name="Serra V."/>
            <person name="Petroni G."/>
            <person name="Sassera D."/>
        </authorList>
    </citation>
    <scope>NUCLEOTIDE SEQUENCE [LARGE SCALE GENOMIC DNA]</scope>
    <source>
        <strain evidence="1 2">NDG2</strain>
    </source>
</reference>
<sequence>MNHLNYWHNIIYYNDTGNLSIKKLTTLSGRECCHKIDKMVDIMHISEKEWNTLACIPEDELDRKGLDITDTPRKIPVNHMVALKDCFFLRPALKDKEYCDHWHADDCLTLAIQDYVLERKDIFDKIIAILERPCEYIPTTESLVEKGAKKSDNGIWDRARKKMHCEDKHKKPYTIALHVMNKHWERRFAILIKRKD</sequence>